<name>A0A6C0H0D9_9ZZZZ</name>
<reference evidence="2" key="1">
    <citation type="journal article" date="2020" name="Nature">
        <title>Giant virus diversity and host interactions through global metagenomics.</title>
        <authorList>
            <person name="Schulz F."/>
            <person name="Roux S."/>
            <person name="Paez-Espino D."/>
            <person name="Jungbluth S."/>
            <person name="Walsh D.A."/>
            <person name="Denef V.J."/>
            <person name="McMahon K.D."/>
            <person name="Konstantinidis K.T."/>
            <person name="Eloe-Fadrosh E.A."/>
            <person name="Kyrpides N.C."/>
            <person name="Woyke T."/>
        </authorList>
    </citation>
    <scope>NUCLEOTIDE SEQUENCE</scope>
    <source>
        <strain evidence="2">GVMAG-M-3300023179-4</strain>
    </source>
</reference>
<sequence>MFFNWHIYFIKINYKLFFLSNSIMNSFYIIFIIYILMMYFNFKKITNNTIEKIRFRDQIARFTFIQLAFGFYDYIQGKFDLSNLLNRIMISHIGVASFTFLKQFTDKIKL</sequence>
<keyword evidence="1" id="KW-0472">Membrane</keyword>
<dbReference type="AlphaFoldDB" id="A0A6C0H0D9"/>
<keyword evidence="1" id="KW-1133">Transmembrane helix</keyword>
<accession>A0A6C0H0D9</accession>
<organism evidence="2">
    <name type="scientific">viral metagenome</name>
    <dbReference type="NCBI Taxonomy" id="1070528"/>
    <lineage>
        <taxon>unclassified sequences</taxon>
        <taxon>metagenomes</taxon>
        <taxon>organismal metagenomes</taxon>
    </lineage>
</organism>
<dbReference type="EMBL" id="MN739831">
    <property type="protein sequence ID" value="QHT73716.1"/>
    <property type="molecule type" value="Genomic_DNA"/>
</dbReference>
<protein>
    <submittedName>
        <fullName evidence="2">Uncharacterized protein</fullName>
    </submittedName>
</protein>
<evidence type="ECO:0000313" key="2">
    <source>
        <dbReference type="EMBL" id="QHT73716.1"/>
    </source>
</evidence>
<feature type="transmembrane region" description="Helical" evidence="1">
    <location>
        <begin position="12"/>
        <end position="37"/>
    </location>
</feature>
<evidence type="ECO:0000256" key="1">
    <source>
        <dbReference type="SAM" id="Phobius"/>
    </source>
</evidence>
<keyword evidence="1" id="KW-0812">Transmembrane</keyword>
<proteinExistence type="predicted"/>